<reference evidence="1 2" key="1">
    <citation type="journal article" date="2013" name="PLoS ONE">
        <title>Lactobacillus paracasei comparative genomics: towards species pan-genome definition and exploitation of diversity.</title>
        <authorList>
            <person name="Smokvina T."/>
            <person name="Wels M."/>
            <person name="Polka J."/>
            <person name="Chervaux C."/>
            <person name="Brisse S."/>
            <person name="Boekhorst J."/>
            <person name="van Hylckama Vlieg J.E."/>
            <person name="Siezen R.J."/>
        </authorList>
    </citation>
    <scope>NUCLEOTIDE SEQUENCE [LARGE SCALE GENOMIC DNA]</scope>
    <source>
        <strain evidence="1 2">Lpp225</strain>
    </source>
</reference>
<sequence length="113" mass="12849">MTAEEMTNRYLQRLDKRLRDYEIALNQTIADIESDYDQGCLEVTEAQWQDIIVLVGGIVQANTRMIHEASESVRTDGEVSGSLLNLLELAKHFATLDFSEAPLIKQEAKAWHK</sequence>
<evidence type="ECO:0000313" key="1">
    <source>
        <dbReference type="EMBL" id="EPC38462.1"/>
    </source>
</evidence>
<dbReference type="Proteomes" id="UP000014270">
    <property type="component" value="Unassembled WGS sequence"/>
</dbReference>
<organism evidence="1 2">
    <name type="scientific">Lacticaseibacillus paracasei subsp. paracasei Lpp225</name>
    <dbReference type="NCBI Taxonomy" id="1256225"/>
    <lineage>
        <taxon>Bacteria</taxon>
        <taxon>Bacillati</taxon>
        <taxon>Bacillota</taxon>
        <taxon>Bacilli</taxon>
        <taxon>Lactobacillales</taxon>
        <taxon>Lactobacillaceae</taxon>
        <taxon>Lacticaseibacillus</taxon>
    </lineage>
</organism>
<dbReference type="EMBL" id="ANMM01000005">
    <property type="protein sequence ID" value="EPC38462.1"/>
    <property type="molecule type" value="Genomic_DNA"/>
</dbReference>
<dbReference type="PATRIC" id="fig|1256225.3.peg.836"/>
<name>S2NC77_LACPA</name>
<accession>S2NC77</accession>
<dbReference type="AlphaFoldDB" id="S2NC77"/>
<evidence type="ECO:0000313" key="2">
    <source>
        <dbReference type="Proteomes" id="UP000014270"/>
    </source>
</evidence>
<comment type="caution">
    <text evidence="1">The sequence shown here is derived from an EMBL/GenBank/DDBJ whole genome shotgun (WGS) entry which is preliminary data.</text>
</comment>
<gene>
    <name evidence="1" type="ORF">Lpp225_0818</name>
</gene>
<proteinExistence type="predicted"/>
<protein>
    <submittedName>
        <fullName evidence="1">Uncharacterized protein</fullName>
    </submittedName>
</protein>